<dbReference type="PANTHER" id="PTHR23033">
    <property type="entry name" value="BETA1,3-GALACTOSYLTRANSFERASE"/>
    <property type="match status" value="1"/>
</dbReference>
<organism evidence="7 8">
    <name type="scientific">Ladona fulva</name>
    <name type="common">Scarce chaser dragonfly</name>
    <name type="synonym">Libellula fulva</name>
    <dbReference type="NCBI Taxonomy" id="123851"/>
    <lineage>
        <taxon>Eukaryota</taxon>
        <taxon>Metazoa</taxon>
        <taxon>Ecdysozoa</taxon>
        <taxon>Arthropoda</taxon>
        <taxon>Hexapoda</taxon>
        <taxon>Insecta</taxon>
        <taxon>Pterygota</taxon>
        <taxon>Palaeoptera</taxon>
        <taxon>Odonata</taxon>
        <taxon>Epiprocta</taxon>
        <taxon>Anisoptera</taxon>
        <taxon>Libelluloidea</taxon>
        <taxon>Libellulidae</taxon>
        <taxon>Ladona</taxon>
    </lineage>
</organism>
<comment type="caution">
    <text evidence="7">The sequence shown here is derived from an EMBL/GenBank/DDBJ whole genome shotgun (WGS) entry which is preliminary data.</text>
</comment>
<keyword evidence="5" id="KW-1133">Transmembrane helix</keyword>
<gene>
    <name evidence="7" type="ORF">J437_LFUL004783</name>
</gene>
<sequence>MAARSSSRSGSVKLFSLGCLIGAALAVALNFLEERILTSKDKPLRIKPKAASFERPFSDVLIRKIVDYDELLYGSSNFTNTEADVLFKYIKIICVVFLRDDSKTKSVKDTWGSRCNDLIFVGRPNNYSLPVIKIQAKSSWHFLCETLRILWNSRHKSLHWALFVHETQFAIPENLRLYVSAYNYRHAYYMGHAVKFFGGIYNVAQAGYVLSRGAVAAIQKRFNSSEACISGGKYWKNEDFYLGKHLGSMGIYPEDTRDHYGRGRFHGYNFNQLLFPGKISAFGSYWTRSLYPMKEGRDCCSDYSITFHGTEPDKIYQHNYLIYRLKVFSRGGKFGNQPAYTPFPEESVWQNFLVEEGLKGKSFDGISSEEFYNIWRRKISDPLVLNSKLKKKKGVSSASYLNILKLSKQTFSHK</sequence>
<keyword evidence="8" id="KW-1185">Reference proteome</keyword>
<evidence type="ECO:0000256" key="4">
    <source>
        <dbReference type="ARBA" id="ARBA00022968"/>
    </source>
</evidence>
<dbReference type="GO" id="GO:0016020">
    <property type="term" value="C:membrane"/>
    <property type="evidence" value="ECO:0007669"/>
    <property type="project" value="UniProtKB-SubCell"/>
</dbReference>
<evidence type="ECO:0000313" key="7">
    <source>
        <dbReference type="EMBL" id="KAG8225853.1"/>
    </source>
</evidence>
<accession>A0A8K0K4I2</accession>
<reference evidence="7" key="1">
    <citation type="submission" date="2013-04" db="EMBL/GenBank/DDBJ databases">
        <authorList>
            <person name="Qu J."/>
            <person name="Murali S.C."/>
            <person name="Bandaranaike D."/>
            <person name="Bellair M."/>
            <person name="Blankenburg K."/>
            <person name="Chao H."/>
            <person name="Dinh H."/>
            <person name="Doddapaneni H."/>
            <person name="Downs B."/>
            <person name="Dugan-Rocha S."/>
            <person name="Elkadiri S."/>
            <person name="Gnanaolivu R.D."/>
            <person name="Hernandez B."/>
            <person name="Javaid M."/>
            <person name="Jayaseelan J.C."/>
            <person name="Lee S."/>
            <person name="Li M."/>
            <person name="Ming W."/>
            <person name="Munidasa M."/>
            <person name="Muniz J."/>
            <person name="Nguyen L."/>
            <person name="Ongeri F."/>
            <person name="Osuji N."/>
            <person name="Pu L.-L."/>
            <person name="Puazo M."/>
            <person name="Qu C."/>
            <person name="Quiroz J."/>
            <person name="Raj R."/>
            <person name="Weissenberger G."/>
            <person name="Xin Y."/>
            <person name="Zou X."/>
            <person name="Han Y."/>
            <person name="Richards S."/>
            <person name="Worley K."/>
            <person name="Muzny D."/>
            <person name="Gibbs R."/>
        </authorList>
    </citation>
    <scope>NUCLEOTIDE SEQUENCE</scope>
    <source>
        <strain evidence="7">Sampled in the wild</strain>
    </source>
</reference>
<evidence type="ECO:0000256" key="1">
    <source>
        <dbReference type="ARBA" id="ARBA00004606"/>
    </source>
</evidence>
<dbReference type="GO" id="GO:0016263">
    <property type="term" value="F:glycoprotein-N-acetylgalactosamine 3-beta-galactosyltransferase activity"/>
    <property type="evidence" value="ECO:0007669"/>
    <property type="project" value="TreeGrafter"/>
</dbReference>
<comment type="subcellular location">
    <subcellularLocation>
        <location evidence="1">Membrane</location>
        <topology evidence="1">Single-pass type II membrane protein</topology>
    </subcellularLocation>
</comment>
<evidence type="ECO:0000256" key="2">
    <source>
        <dbReference type="ARBA" id="ARBA00006462"/>
    </source>
</evidence>
<dbReference type="Gene3D" id="3.90.550.50">
    <property type="match status" value="1"/>
</dbReference>
<protein>
    <submittedName>
        <fullName evidence="7">Uncharacterized protein</fullName>
    </submittedName>
</protein>
<keyword evidence="4" id="KW-0735">Signal-anchor</keyword>
<dbReference type="InterPro" id="IPR026050">
    <property type="entry name" value="C1GALT1/C1GALT1_chp1"/>
</dbReference>
<dbReference type="OrthoDB" id="414175at2759"/>
<keyword evidence="3" id="KW-0812">Transmembrane</keyword>
<dbReference type="AlphaFoldDB" id="A0A8K0K4I2"/>
<keyword evidence="6" id="KW-0472">Membrane</keyword>
<reference evidence="7" key="2">
    <citation type="submission" date="2017-10" db="EMBL/GenBank/DDBJ databases">
        <title>Ladona fulva Genome sequencing and assembly.</title>
        <authorList>
            <person name="Murali S."/>
            <person name="Richards S."/>
            <person name="Bandaranaike D."/>
            <person name="Bellair M."/>
            <person name="Blankenburg K."/>
            <person name="Chao H."/>
            <person name="Dinh H."/>
            <person name="Doddapaneni H."/>
            <person name="Dugan-Rocha S."/>
            <person name="Elkadiri S."/>
            <person name="Gnanaolivu R."/>
            <person name="Hernandez B."/>
            <person name="Skinner E."/>
            <person name="Javaid M."/>
            <person name="Lee S."/>
            <person name="Li M."/>
            <person name="Ming W."/>
            <person name="Munidasa M."/>
            <person name="Muniz J."/>
            <person name="Nguyen L."/>
            <person name="Hughes D."/>
            <person name="Osuji N."/>
            <person name="Pu L.-L."/>
            <person name="Puazo M."/>
            <person name="Qu C."/>
            <person name="Quiroz J."/>
            <person name="Raj R."/>
            <person name="Weissenberger G."/>
            <person name="Xin Y."/>
            <person name="Zou X."/>
            <person name="Han Y."/>
            <person name="Worley K."/>
            <person name="Muzny D."/>
            <person name="Gibbs R."/>
        </authorList>
    </citation>
    <scope>NUCLEOTIDE SEQUENCE</scope>
    <source>
        <strain evidence="7">Sampled in the wild</strain>
    </source>
</reference>
<name>A0A8K0K4I2_LADFU</name>
<evidence type="ECO:0000256" key="5">
    <source>
        <dbReference type="ARBA" id="ARBA00022989"/>
    </source>
</evidence>
<dbReference type="Proteomes" id="UP000792457">
    <property type="component" value="Unassembled WGS sequence"/>
</dbReference>
<evidence type="ECO:0000313" key="8">
    <source>
        <dbReference type="Proteomes" id="UP000792457"/>
    </source>
</evidence>
<evidence type="ECO:0000256" key="6">
    <source>
        <dbReference type="ARBA" id="ARBA00023136"/>
    </source>
</evidence>
<evidence type="ECO:0000256" key="3">
    <source>
        <dbReference type="ARBA" id="ARBA00022692"/>
    </source>
</evidence>
<comment type="similarity">
    <text evidence="2">Belongs to the glycosyltransferase 31 family. Beta3-Gal-T subfamily.</text>
</comment>
<dbReference type="EMBL" id="KZ308255">
    <property type="protein sequence ID" value="KAG8225853.1"/>
    <property type="molecule type" value="Genomic_DNA"/>
</dbReference>
<proteinExistence type="inferred from homology"/>
<dbReference type="PANTHER" id="PTHR23033:SF14">
    <property type="entry name" value="GLYCOPROTEIN-N-ACETYLGALACTOSAMINE 3-BETA-GALACTOSYLTRANSFERASE 1-RELATED"/>
    <property type="match status" value="1"/>
</dbReference>